<sequence>MNTLDSPLEVLAINYLTFGFLTAVNNVWAWIAVITTAAVSVWRIRSSSPPRPPSKIIDESSLLTCYSSTAAAVERLIAAEPTSTSANIPSKPLPSPSMLSSSDVIFQREGRTSGKFTVYFQEEDECGNDGGGDGDGDGDHDEREVNLGGKWNDVVEGKEWLSESSSLEVTMKMRMGDMGWYRYQDLTVLDGNVVRLWDGCRREKCRPVNIVWR</sequence>
<accession>A0ACC0BNB5</accession>
<protein>
    <submittedName>
        <fullName evidence="1">Uncharacterized protein</fullName>
    </submittedName>
</protein>
<organism evidence="1 2">
    <name type="scientific">Catharanthus roseus</name>
    <name type="common">Madagascar periwinkle</name>
    <name type="synonym">Vinca rosea</name>
    <dbReference type="NCBI Taxonomy" id="4058"/>
    <lineage>
        <taxon>Eukaryota</taxon>
        <taxon>Viridiplantae</taxon>
        <taxon>Streptophyta</taxon>
        <taxon>Embryophyta</taxon>
        <taxon>Tracheophyta</taxon>
        <taxon>Spermatophyta</taxon>
        <taxon>Magnoliopsida</taxon>
        <taxon>eudicotyledons</taxon>
        <taxon>Gunneridae</taxon>
        <taxon>Pentapetalae</taxon>
        <taxon>asterids</taxon>
        <taxon>lamiids</taxon>
        <taxon>Gentianales</taxon>
        <taxon>Apocynaceae</taxon>
        <taxon>Rauvolfioideae</taxon>
        <taxon>Vinceae</taxon>
        <taxon>Catharanthinae</taxon>
        <taxon>Catharanthus</taxon>
    </lineage>
</organism>
<reference evidence="2" key="1">
    <citation type="journal article" date="2023" name="Nat. Plants">
        <title>Single-cell RNA sequencing provides a high-resolution roadmap for understanding the multicellular compartmentation of specialized metabolism.</title>
        <authorList>
            <person name="Sun S."/>
            <person name="Shen X."/>
            <person name="Li Y."/>
            <person name="Li Y."/>
            <person name="Wang S."/>
            <person name="Li R."/>
            <person name="Zhang H."/>
            <person name="Shen G."/>
            <person name="Guo B."/>
            <person name="Wei J."/>
            <person name="Xu J."/>
            <person name="St-Pierre B."/>
            <person name="Chen S."/>
            <person name="Sun C."/>
        </authorList>
    </citation>
    <scope>NUCLEOTIDE SEQUENCE [LARGE SCALE GENOMIC DNA]</scope>
</reference>
<name>A0ACC0BNB5_CATRO</name>
<proteinExistence type="predicted"/>
<evidence type="ECO:0000313" key="1">
    <source>
        <dbReference type="EMBL" id="KAI5674179.1"/>
    </source>
</evidence>
<keyword evidence="2" id="KW-1185">Reference proteome</keyword>
<dbReference type="Proteomes" id="UP001060085">
    <property type="component" value="Linkage Group LG03"/>
</dbReference>
<evidence type="ECO:0000313" key="2">
    <source>
        <dbReference type="Proteomes" id="UP001060085"/>
    </source>
</evidence>
<dbReference type="EMBL" id="CM044703">
    <property type="protein sequence ID" value="KAI5674179.1"/>
    <property type="molecule type" value="Genomic_DNA"/>
</dbReference>
<gene>
    <name evidence="1" type="ORF">M9H77_14543</name>
</gene>
<comment type="caution">
    <text evidence="1">The sequence shown here is derived from an EMBL/GenBank/DDBJ whole genome shotgun (WGS) entry which is preliminary data.</text>
</comment>